<dbReference type="Proteomes" id="UP000273516">
    <property type="component" value="Unassembled WGS sequence"/>
</dbReference>
<dbReference type="GO" id="GO:0005737">
    <property type="term" value="C:cytoplasm"/>
    <property type="evidence" value="ECO:0007669"/>
    <property type="project" value="UniProtKB-SubCell"/>
</dbReference>
<dbReference type="NCBIfam" id="TIGR00809">
    <property type="entry name" value="secB"/>
    <property type="match status" value="1"/>
</dbReference>
<keyword evidence="6" id="KW-0963">Cytoplasm</keyword>
<sequence length="180" mass="20259">MADESQSNGAAQPEQTPQQQVRMQILAQFIRDLSFENAVAQKGAPTGDVQPEITVQVSLDARKRGTEHQYEVISKFRVTSKNKGDNQTLFLAELDYGGVFHIEGVPEEQLHPFLMIECPRMLFPFVRRIISDLTRDGGFPPFNMEPVDFVALYRQELARRAQQQKTSEQKPAAADGPKPS</sequence>
<protein>
    <recommendedName>
        <fullName evidence="6">Protein-export protein SecB</fullName>
    </recommendedName>
</protein>
<gene>
    <name evidence="6" type="primary">secB</name>
    <name evidence="8" type="ORF">C9E81_11375</name>
</gene>
<reference evidence="8 9" key="1">
    <citation type="submission" date="2018-07" db="EMBL/GenBank/DDBJ databases">
        <authorList>
            <person name="Zhang Y."/>
            <person name="Wang L."/>
            <person name="Ma S."/>
        </authorList>
    </citation>
    <scope>NUCLEOTIDE SEQUENCE [LARGE SCALE GENOMIC DNA]</scope>
    <source>
        <strain evidence="8 9">4-2</strain>
    </source>
</reference>
<comment type="function">
    <text evidence="6">One of the proteins required for the normal export of preproteins out of the cell cytoplasm. It is a molecular chaperone that binds to a subset of precursor proteins, maintaining them in a translocation-competent state. It also specifically binds to its receptor SecA.</text>
</comment>
<dbReference type="InterPro" id="IPR003708">
    <property type="entry name" value="SecB"/>
</dbReference>
<keyword evidence="2 6" id="KW-0813">Transport</keyword>
<dbReference type="PANTHER" id="PTHR36918:SF1">
    <property type="entry name" value="PROTEIN-EXPORT PROTEIN SECB"/>
    <property type="match status" value="1"/>
</dbReference>
<comment type="similarity">
    <text evidence="1 6">Belongs to the SecB family.</text>
</comment>
<dbReference type="PANTHER" id="PTHR36918">
    <property type="match status" value="1"/>
</dbReference>
<comment type="subcellular location">
    <subcellularLocation>
        <location evidence="6">Cytoplasm</location>
    </subcellularLocation>
</comment>
<keyword evidence="9" id="KW-1185">Reference proteome</keyword>
<dbReference type="OrthoDB" id="9795145at2"/>
<dbReference type="SUPFAM" id="SSF54611">
    <property type="entry name" value="SecB-like"/>
    <property type="match status" value="1"/>
</dbReference>
<comment type="subunit">
    <text evidence="6">Homotetramer, a dimer of dimers. One homotetramer interacts with 1 SecA dimer.</text>
</comment>
<evidence type="ECO:0000256" key="3">
    <source>
        <dbReference type="ARBA" id="ARBA00022927"/>
    </source>
</evidence>
<dbReference type="RefSeq" id="WP_122112477.1">
    <property type="nucleotide sequence ID" value="NZ_QOKZ01000004.1"/>
</dbReference>
<dbReference type="Gene3D" id="3.10.420.10">
    <property type="entry name" value="SecB-like"/>
    <property type="match status" value="1"/>
</dbReference>
<evidence type="ECO:0000256" key="1">
    <source>
        <dbReference type="ARBA" id="ARBA00009990"/>
    </source>
</evidence>
<keyword evidence="5 6" id="KW-0143">Chaperone</keyword>
<comment type="caution">
    <text evidence="8">The sequence shown here is derived from an EMBL/GenBank/DDBJ whole genome shotgun (WGS) entry which is preliminary data.</text>
</comment>
<evidence type="ECO:0000256" key="4">
    <source>
        <dbReference type="ARBA" id="ARBA00023010"/>
    </source>
</evidence>
<organism evidence="8 9">
    <name type="scientific">Paracoccus alkanivorans</name>
    <dbReference type="NCBI Taxonomy" id="2116655"/>
    <lineage>
        <taxon>Bacteria</taxon>
        <taxon>Pseudomonadati</taxon>
        <taxon>Pseudomonadota</taxon>
        <taxon>Alphaproteobacteria</taxon>
        <taxon>Rhodobacterales</taxon>
        <taxon>Paracoccaceae</taxon>
        <taxon>Paracoccus</taxon>
    </lineage>
</organism>
<dbReference type="Pfam" id="PF02556">
    <property type="entry name" value="SecB"/>
    <property type="match status" value="1"/>
</dbReference>
<dbReference type="InterPro" id="IPR035958">
    <property type="entry name" value="SecB-like_sf"/>
</dbReference>
<dbReference type="GO" id="GO:0006457">
    <property type="term" value="P:protein folding"/>
    <property type="evidence" value="ECO:0007669"/>
    <property type="project" value="UniProtKB-UniRule"/>
</dbReference>
<dbReference type="GO" id="GO:0051082">
    <property type="term" value="F:unfolded protein binding"/>
    <property type="evidence" value="ECO:0007669"/>
    <property type="project" value="InterPro"/>
</dbReference>
<accession>A0A3M0MBV8</accession>
<feature type="region of interest" description="Disordered" evidence="7">
    <location>
        <begin position="160"/>
        <end position="180"/>
    </location>
</feature>
<evidence type="ECO:0000256" key="2">
    <source>
        <dbReference type="ARBA" id="ARBA00022448"/>
    </source>
</evidence>
<dbReference type="GO" id="GO:0015031">
    <property type="term" value="P:protein transport"/>
    <property type="evidence" value="ECO:0007669"/>
    <property type="project" value="UniProtKB-UniRule"/>
</dbReference>
<evidence type="ECO:0000313" key="8">
    <source>
        <dbReference type="EMBL" id="RMC34703.1"/>
    </source>
</evidence>
<evidence type="ECO:0000256" key="7">
    <source>
        <dbReference type="SAM" id="MobiDB-lite"/>
    </source>
</evidence>
<dbReference type="GO" id="GO:0051262">
    <property type="term" value="P:protein tetramerization"/>
    <property type="evidence" value="ECO:0007669"/>
    <property type="project" value="InterPro"/>
</dbReference>
<proteinExistence type="inferred from homology"/>
<evidence type="ECO:0000256" key="6">
    <source>
        <dbReference type="HAMAP-Rule" id="MF_00821"/>
    </source>
</evidence>
<dbReference type="PRINTS" id="PR01594">
    <property type="entry name" value="SECBCHAPRONE"/>
</dbReference>
<dbReference type="AlphaFoldDB" id="A0A3M0MBV8"/>
<dbReference type="EMBL" id="QOKZ01000004">
    <property type="protein sequence ID" value="RMC34703.1"/>
    <property type="molecule type" value="Genomic_DNA"/>
</dbReference>
<keyword evidence="3 6" id="KW-0653">Protein transport</keyword>
<name>A0A3M0MBV8_9RHOB</name>
<evidence type="ECO:0000256" key="5">
    <source>
        <dbReference type="ARBA" id="ARBA00023186"/>
    </source>
</evidence>
<keyword evidence="4 6" id="KW-0811">Translocation</keyword>
<dbReference type="HAMAP" id="MF_00821">
    <property type="entry name" value="SecB"/>
    <property type="match status" value="1"/>
</dbReference>
<dbReference type="NCBIfam" id="NF004392">
    <property type="entry name" value="PRK05751.1-3"/>
    <property type="match status" value="1"/>
</dbReference>
<evidence type="ECO:0000313" key="9">
    <source>
        <dbReference type="Proteomes" id="UP000273516"/>
    </source>
</evidence>